<evidence type="ECO:0000313" key="2">
    <source>
        <dbReference type="EMBL" id="KAK3172511.1"/>
    </source>
</evidence>
<reference evidence="2" key="1">
    <citation type="submission" date="2022-11" db="EMBL/GenBank/DDBJ databases">
        <title>Chromosomal genome sequence assembly and mating type (MAT) locus characterization of the leprose asexual lichenized fungus Lepraria neglecta (Nyl.) Erichsen.</title>
        <authorList>
            <person name="Allen J.L."/>
            <person name="Pfeffer B."/>
        </authorList>
    </citation>
    <scope>NUCLEOTIDE SEQUENCE</scope>
    <source>
        <strain evidence="2">Allen 5258</strain>
    </source>
</reference>
<keyword evidence="3" id="KW-1185">Reference proteome</keyword>
<evidence type="ECO:0000313" key="3">
    <source>
        <dbReference type="Proteomes" id="UP001276659"/>
    </source>
</evidence>
<accession>A0AAE0DK28</accession>
<dbReference type="InterPro" id="IPR041018">
    <property type="entry name" value="ADPRTs_Tse2"/>
</dbReference>
<evidence type="ECO:0000259" key="1">
    <source>
        <dbReference type="Pfam" id="PF18648"/>
    </source>
</evidence>
<sequence>MMQEMIRTCYDECLEEEAEGGKSAKLPIVLPTPRGTPSPSTLILFREHSSRFSLQSAYPKSLVELNTSLNIFYMAQADITIAERWLMDNTFEDAVADEAEAEWMAK</sequence>
<protein>
    <recommendedName>
        <fullName evidence="1">Tse2 ADP-ribosyltransferase toxin domain-containing protein</fullName>
    </recommendedName>
</protein>
<gene>
    <name evidence="2" type="ORF">OEA41_005833</name>
</gene>
<dbReference type="AlphaFoldDB" id="A0AAE0DK28"/>
<dbReference type="EMBL" id="JASNWA010000007">
    <property type="protein sequence ID" value="KAK3172511.1"/>
    <property type="molecule type" value="Genomic_DNA"/>
</dbReference>
<organism evidence="2 3">
    <name type="scientific">Lepraria neglecta</name>
    <dbReference type="NCBI Taxonomy" id="209136"/>
    <lineage>
        <taxon>Eukaryota</taxon>
        <taxon>Fungi</taxon>
        <taxon>Dikarya</taxon>
        <taxon>Ascomycota</taxon>
        <taxon>Pezizomycotina</taxon>
        <taxon>Lecanoromycetes</taxon>
        <taxon>OSLEUM clade</taxon>
        <taxon>Lecanoromycetidae</taxon>
        <taxon>Lecanorales</taxon>
        <taxon>Lecanorineae</taxon>
        <taxon>Stereocaulaceae</taxon>
        <taxon>Lepraria</taxon>
    </lineage>
</organism>
<comment type="caution">
    <text evidence="2">The sequence shown here is derived from an EMBL/GenBank/DDBJ whole genome shotgun (WGS) entry which is preliminary data.</text>
</comment>
<name>A0AAE0DK28_9LECA</name>
<dbReference type="Pfam" id="PF18648">
    <property type="entry name" value="ADPRTs_Tse2"/>
    <property type="match status" value="1"/>
</dbReference>
<dbReference type="Proteomes" id="UP001276659">
    <property type="component" value="Unassembled WGS sequence"/>
</dbReference>
<proteinExistence type="predicted"/>
<feature type="domain" description="Tse2 ADP-ribosyltransferase toxin" evidence="1">
    <location>
        <begin position="1"/>
        <end position="85"/>
    </location>
</feature>